<keyword evidence="3" id="KW-1185">Reference proteome</keyword>
<proteinExistence type="predicted"/>
<evidence type="ECO:0000256" key="1">
    <source>
        <dbReference type="SAM" id="MobiDB-lite"/>
    </source>
</evidence>
<dbReference type="Proteomes" id="UP001518140">
    <property type="component" value="Unassembled WGS sequence"/>
</dbReference>
<organism evidence="2 3">
    <name type="scientific">Streptomyces ureilyticus</name>
    <dbReference type="NCBI Taxonomy" id="1775131"/>
    <lineage>
        <taxon>Bacteria</taxon>
        <taxon>Bacillati</taxon>
        <taxon>Actinomycetota</taxon>
        <taxon>Actinomycetes</taxon>
        <taxon>Kitasatosporales</taxon>
        <taxon>Streptomycetaceae</taxon>
        <taxon>Streptomyces</taxon>
    </lineage>
</organism>
<dbReference type="EMBL" id="JAAKZX010000035">
    <property type="protein sequence ID" value="NGO43224.1"/>
    <property type="molecule type" value="Genomic_DNA"/>
</dbReference>
<evidence type="ECO:0000313" key="3">
    <source>
        <dbReference type="Proteomes" id="UP001518140"/>
    </source>
</evidence>
<feature type="compositionally biased region" description="Basic and acidic residues" evidence="1">
    <location>
        <begin position="48"/>
        <end position="57"/>
    </location>
</feature>
<dbReference type="RefSeq" id="WP_165339841.1">
    <property type="nucleotide sequence ID" value="NZ_JAAKZX010000035.1"/>
</dbReference>
<gene>
    <name evidence="2" type="ORF">G6048_13960</name>
</gene>
<protein>
    <submittedName>
        <fullName evidence="2">Uncharacterized protein</fullName>
    </submittedName>
</protein>
<comment type="caution">
    <text evidence="2">The sequence shown here is derived from an EMBL/GenBank/DDBJ whole genome shotgun (WGS) entry which is preliminary data.</text>
</comment>
<evidence type="ECO:0000313" key="2">
    <source>
        <dbReference type="EMBL" id="NGO43224.1"/>
    </source>
</evidence>
<name>A0ABX0DRX1_9ACTN</name>
<feature type="compositionally biased region" description="Basic and acidic residues" evidence="1">
    <location>
        <begin position="12"/>
        <end position="21"/>
    </location>
</feature>
<sequence>MTLTAAPVLADSAERRPDHPALPDGVLRGVGRPDCVTPAGTEDVDSLVDAKSRDRHA</sequence>
<accession>A0ABX0DRX1</accession>
<feature type="region of interest" description="Disordered" evidence="1">
    <location>
        <begin position="1"/>
        <end position="57"/>
    </location>
</feature>
<reference evidence="2 3" key="1">
    <citation type="submission" date="2020-02" db="EMBL/GenBank/DDBJ databases">
        <title>Whole-genome analyses of novel actinobacteria.</title>
        <authorList>
            <person name="Sahin N."/>
            <person name="Tokatli A."/>
        </authorList>
    </citation>
    <scope>NUCLEOTIDE SEQUENCE [LARGE SCALE GENOMIC DNA]</scope>
    <source>
        <strain evidence="2 3">YC419</strain>
    </source>
</reference>